<keyword evidence="2" id="KW-0325">Glycoprotein</keyword>
<dbReference type="PANTHER" id="PTHR10605">
    <property type="entry name" value="HEPARAN SULFATE SULFOTRANSFERASE"/>
    <property type="match status" value="1"/>
</dbReference>
<dbReference type="SUPFAM" id="SSF52540">
    <property type="entry name" value="P-loop containing nucleoside triphosphate hydrolases"/>
    <property type="match status" value="1"/>
</dbReference>
<dbReference type="Pfam" id="PF00685">
    <property type="entry name" value="Sulfotransfer_1"/>
    <property type="match status" value="1"/>
</dbReference>
<dbReference type="GO" id="GO:0008146">
    <property type="term" value="F:sulfotransferase activity"/>
    <property type="evidence" value="ECO:0007669"/>
    <property type="project" value="InterPro"/>
</dbReference>
<proteinExistence type="predicted"/>
<gene>
    <name evidence="4" type="ORF">DI555_08710</name>
</gene>
<evidence type="ECO:0000256" key="2">
    <source>
        <dbReference type="ARBA" id="ARBA00023180"/>
    </source>
</evidence>
<evidence type="ECO:0000256" key="1">
    <source>
        <dbReference type="ARBA" id="ARBA00022679"/>
    </source>
</evidence>
<keyword evidence="1 4" id="KW-0808">Transferase</keyword>
<protein>
    <submittedName>
        <fullName evidence="4">Sulfotransferase</fullName>
    </submittedName>
</protein>
<feature type="domain" description="Sulfotransferase" evidence="3">
    <location>
        <begin position="8"/>
        <end position="188"/>
    </location>
</feature>
<evidence type="ECO:0000313" key="4">
    <source>
        <dbReference type="EMBL" id="PZQ55402.1"/>
    </source>
</evidence>
<evidence type="ECO:0000259" key="3">
    <source>
        <dbReference type="Pfam" id="PF00685"/>
    </source>
</evidence>
<sequence>MKAPDWHPRFIVIGAVKAATTWIQARLQDNPAIHMPDPEPHYFSSEFDRGEDWYRAFFEHRAQDAAQGRIVMGEKSADYLAHPLAAERIARALPQVRLVLQLRNPVERAYSDYKMLFRRGTVKGPPEEYLRSPDNPHPRFLQDGLYARHLARWYDLFPREQILIYLYDDVRVQPRRIVEAVSEHIGVPPVFRPELALAQENSSRSAILPLSLRKALAPLKQTIRPLRGKPVFENMRSLLAREMHYPPLAPSLREQLRDFYARDVETLEAICGLDLSRWKAPARSAA</sequence>
<name>A0A2W5NPD3_9SPHN</name>
<dbReference type="InterPro" id="IPR000863">
    <property type="entry name" value="Sulfotransferase_dom"/>
</dbReference>
<accession>A0A2W5NPD3</accession>
<organism evidence="4 5">
    <name type="scientific">Novosphingobium pentaromativorans</name>
    <dbReference type="NCBI Taxonomy" id="205844"/>
    <lineage>
        <taxon>Bacteria</taxon>
        <taxon>Pseudomonadati</taxon>
        <taxon>Pseudomonadota</taxon>
        <taxon>Alphaproteobacteria</taxon>
        <taxon>Sphingomonadales</taxon>
        <taxon>Sphingomonadaceae</taxon>
        <taxon>Novosphingobium</taxon>
    </lineage>
</organism>
<evidence type="ECO:0000313" key="5">
    <source>
        <dbReference type="Proteomes" id="UP000249082"/>
    </source>
</evidence>
<dbReference type="InterPro" id="IPR027417">
    <property type="entry name" value="P-loop_NTPase"/>
</dbReference>
<dbReference type="Proteomes" id="UP000249082">
    <property type="component" value="Unassembled WGS sequence"/>
</dbReference>
<reference evidence="4 5" key="1">
    <citation type="submission" date="2017-08" db="EMBL/GenBank/DDBJ databases">
        <title>Infants hospitalized years apart are colonized by the same room-sourced microbial strains.</title>
        <authorList>
            <person name="Brooks B."/>
            <person name="Olm M.R."/>
            <person name="Firek B.A."/>
            <person name="Baker R."/>
            <person name="Thomas B.C."/>
            <person name="Morowitz M.J."/>
            <person name="Banfield J.F."/>
        </authorList>
    </citation>
    <scope>NUCLEOTIDE SEQUENCE [LARGE SCALE GENOMIC DNA]</scope>
    <source>
        <strain evidence="4">S2_005_002_R2_33</strain>
    </source>
</reference>
<dbReference type="InterPro" id="IPR037359">
    <property type="entry name" value="NST/OST"/>
</dbReference>
<dbReference type="PANTHER" id="PTHR10605:SF56">
    <property type="entry name" value="BIFUNCTIONAL HEPARAN SULFATE N-DEACETYLASE_N-SULFOTRANSFERASE"/>
    <property type="match status" value="1"/>
</dbReference>
<dbReference type="Gene3D" id="3.40.50.300">
    <property type="entry name" value="P-loop containing nucleotide triphosphate hydrolases"/>
    <property type="match status" value="1"/>
</dbReference>
<dbReference type="AlphaFoldDB" id="A0A2W5NPD3"/>
<dbReference type="EMBL" id="QFPX01000006">
    <property type="protein sequence ID" value="PZQ55402.1"/>
    <property type="molecule type" value="Genomic_DNA"/>
</dbReference>
<comment type="caution">
    <text evidence="4">The sequence shown here is derived from an EMBL/GenBank/DDBJ whole genome shotgun (WGS) entry which is preliminary data.</text>
</comment>